<sequence>MGPEGPFAGRRANRRDNPVYIHLFNSPPAYTAGDHVRGLLLISQARSPRINIILRGFSITPHSSGKPTYIELCRESQDLFVSTGNSSNLDLLPTSSSNPGKAELPFSFTFAQHVSLLPPTDRDWLYPEDSFNHPRFQHSPGFPLPPSCAGTSPDVQIVYQLEVTMESSDPDSLPVRVRQELKYTPPPPDLHPTLLQPDTNFGTTLPKHCSHQKFIRTRKLFQDYEERAGKLKKIKEKLADKELLFGFQSLDEIPYVKFSISATPARVLVVGSQVPVVISVQHLQRSESLASPPDLFIHRLKVQLNFIFNIFTPSDPSARPPKKQHMHAERGHIMLCDKKYEKGNGRLLYDGLSLLDIADVKLTGHEFTPSFTTYGLNLEYELQIEITGKCADREWSSIVCTQPVYLTTVPLAANLSELEDGFPVYDLEPRPVYQEVDPMEPPHYLNVSWDAQPLATTLSIHEFGSRHMAPPIADTVPPPEYTAS</sequence>
<dbReference type="InterPro" id="IPR014752">
    <property type="entry name" value="Arrestin-like_C"/>
</dbReference>
<dbReference type="AlphaFoldDB" id="A0A8H5ZFY2"/>
<dbReference type="EMBL" id="WNKQ01000011">
    <property type="protein sequence ID" value="KAF5848541.1"/>
    <property type="molecule type" value="Genomic_DNA"/>
</dbReference>
<accession>A0A8H5ZFY2</accession>
<comment type="caution">
    <text evidence="1">The sequence shown here is derived from an EMBL/GenBank/DDBJ whole genome shotgun (WGS) entry which is preliminary data.</text>
</comment>
<dbReference type="OMA" id="PRFQHSP"/>
<proteinExistence type="predicted"/>
<name>A0A8H5ZFY2_COCSA</name>
<evidence type="ECO:0000313" key="2">
    <source>
        <dbReference type="Proteomes" id="UP000624244"/>
    </source>
</evidence>
<reference evidence="1" key="1">
    <citation type="submission" date="2019-11" db="EMBL/GenBank/DDBJ databases">
        <title>Bipolaris sorokiniana Genome sequencing.</title>
        <authorList>
            <person name="Wang H."/>
        </authorList>
    </citation>
    <scope>NUCLEOTIDE SEQUENCE</scope>
</reference>
<organism evidence="1 2">
    <name type="scientific">Cochliobolus sativus</name>
    <name type="common">Common root rot and spot blotch fungus</name>
    <name type="synonym">Bipolaris sorokiniana</name>
    <dbReference type="NCBI Taxonomy" id="45130"/>
    <lineage>
        <taxon>Eukaryota</taxon>
        <taxon>Fungi</taxon>
        <taxon>Dikarya</taxon>
        <taxon>Ascomycota</taxon>
        <taxon>Pezizomycotina</taxon>
        <taxon>Dothideomycetes</taxon>
        <taxon>Pleosporomycetidae</taxon>
        <taxon>Pleosporales</taxon>
        <taxon>Pleosporineae</taxon>
        <taxon>Pleosporaceae</taxon>
        <taxon>Bipolaris</taxon>
    </lineage>
</organism>
<protein>
    <submittedName>
        <fullName evidence="1">Uncharacterized protein</fullName>
    </submittedName>
</protein>
<dbReference type="Proteomes" id="UP000624244">
    <property type="component" value="Unassembled WGS sequence"/>
</dbReference>
<evidence type="ECO:0000313" key="1">
    <source>
        <dbReference type="EMBL" id="KAF5848541.1"/>
    </source>
</evidence>
<gene>
    <name evidence="1" type="ORF">GGP41_005917</name>
</gene>
<dbReference type="Gene3D" id="2.60.40.640">
    <property type="match status" value="1"/>
</dbReference>